<dbReference type="AlphaFoldDB" id="A0A370P3P9"/>
<accession>A0A370P3P9</accession>
<evidence type="ECO:0000313" key="2">
    <source>
        <dbReference type="Proteomes" id="UP000254937"/>
    </source>
</evidence>
<sequence>MNAKWPEAWDLVSGTAIKSERDFASGGSGTVNQRRLCQALNVFSSFAVSGSIWSPPSLCQNCRFQSDRAEPYHDRALVSPGVGVGLHPGSFGAHLAGSRSSDWKILIRFRAFRHGVGPGAPAPNKSSIFHPIHTRGYDSLPSPALVGALPLVWVVVAVLRNLRRKGVETYNIFTGCAVENNRQNKTDLAVKKTPGTRGDAGLDEQKSMMVQLKGKMTTAQLGVTNHLLPSWPFELGVVIARLRQGPVTGRSR</sequence>
<dbReference type="EMBL" id="KZ851880">
    <property type="protein sequence ID" value="RDK36483.1"/>
    <property type="molecule type" value="Genomic_DNA"/>
</dbReference>
<protein>
    <submittedName>
        <fullName evidence="1">Uncharacterized protein</fullName>
    </submittedName>
</protein>
<reference evidence="1 2" key="1">
    <citation type="submission" date="2018-07" db="EMBL/GenBank/DDBJ databases">
        <title>Section-level genome sequencing of Aspergillus section Nigri to investigate inter- and intra-species variation.</title>
        <authorList>
            <consortium name="DOE Joint Genome Institute"/>
            <person name="Vesth T.C."/>
            <person name="Nybo J.L."/>
            <person name="Theobald S."/>
            <person name="Frisvad J.C."/>
            <person name="Larsen T.O."/>
            <person name="Nielsen K.F."/>
            <person name="Hoof J.B."/>
            <person name="Brandl J."/>
            <person name="Salamov A."/>
            <person name="Riley R."/>
            <person name="Gladden J.M."/>
            <person name="Phatale P."/>
            <person name="Nielsen M.T."/>
            <person name="Lyhne E.K."/>
            <person name="Kogle M.E."/>
            <person name="Strasser K."/>
            <person name="McDonnell E."/>
            <person name="Barry K."/>
            <person name="Clum A."/>
            <person name="Chen C."/>
            <person name="Nolan M."/>
            <person name="Sandor L."/>
            <person name="Kuo A."/>
            <person name="Lipzen A."/>
            <person name="Hainaut M."/>
            <person name="Drula E."/>
            <person name="Tsang A."/>
            <person name="Magnuson J.K."/>
            <person name="Henrissat B."/>
            <person name="Wiebenga A."/>
            <person name="Simmons B.A."/>
            <person name="Makela M.R."/>
            <person name="De vries R.P."/>
            <person name="Grigoriev I.V."/>
            <person name="Mortensen U.H."/>
            <person name="Baker S.E."/>
            <person name="Andersen M.R."/>
        </authorList>
    </citation>
    <scope>NUCLEOTIDE SEQUENCE [LARGE SCALE GENOMIC DNA]</scope>
    <source>
        <strain evidence="1 2">ATCC 13157</strain>
    </source>
</reference>
<gene>
    <name evidence="1" type="ORF">M752DRAFT_260411</name>
</gene>
<evidence type="ECO:0000313" key="1">
    <source>
        <dbReference type="EMBL" id="RDK36483.1"/>
    </source>
</evidence>
<keyword evidence="2" id="KW-1185">Reference proteome</keyword>
<organism evidence="1 2">
    <name type="scientific">Aspergillus phoenicis ATCC 13157</name>
    <dbReference type="NCBI Taxonomy" id="1353007"/>
    <lineage>
        <taxon>Eukaryota</taxon>
        <taxon>Fungi</taxon>
        <taxon>Dikarya</taxon>
        <taxon>Ascomycota</taxon>
        <taxon>Pezizomycotina</taxon>
        <taxon>Eurotiomycetes</taxon>
        <taxon>Eurotiomycetidae</taxon>
        <taxon>Eurotiales</taxon>
        <taxon>Aspergillaceae</taxon>
        <taxon>Aspergillus</taxon>
    </lineage>
</organism>
<proteinExistence type="predicted"/>
<dbReference type="Proteomes" id="UP000254937">
    <property type="component" value="Unassembled WGS sequence"/>
</dbReference>
<name>A0A370P3P9_ASPPH</name>